<evidence type="ECO:0000313" key="2">
    <source>
        <dbReference type="Proteomes" id="UP000886501"/>
    </source>
</evidence>
<evidence type="ECO:0000313" key="1">
    <source>
        <dbReference type="EMBL" id="KAF9647308.1"/>
    </source>
</evidence>
<dbReference type="EMBL" id="MU118037">
    <property type="protein sequence ID" value="KAF9647308.1"/>
    <property type="molecule type" value="Genomic_DNA"/>
</dbReference>
<comment type="caution">
    <text evidence="1">The sequence shown here is derived from an EMBL/GenBank/DDBJ whole genome shotgun (WGS) entry which is preliminary data.</text>
</comment>
<name>A0ACB6ZCH7_THEGA</name>
<gene>
    <name evidence="1" type="ORF">BDM02DRAFT_2730612</name>
</gene>
<accession>A0ACB6ZCH7</accession>
<proteinExistence type="predicted"/>
<organism evidence="1 2">
    <name type="scientific">Thelephora ganbajun</name>
    <name type="common">Ganba fungus</name>
    <dbReference type="NCBI Taxonomy" id="370292"/>
    <lineage>
        <taxon>Eukaryota</taxon>
        <taxon>Fungi</taxon>
        <taxon>Dikarya</taxon>
        <taxon>Basidiomycota</taxon>
        <taxon>Agaricomycotina</taxon>
        <taxon>Agaricomycetes</taxon>
        <taxon>Thelephorales</taxon>
        <taxon>Thelephoraceae</taxon>
        <taxon>Thelephora</taxon>
    </lineage>
</organism>
<protein>
    <submittedName>
        <fullName evidence="1">Uncharacterized protein</fullName>
    </submittedName>
</protein>
<sequence length="292" mass="33157">MDSRYHHGSYYPGHKNHVLPESYANHRLFDRYPDDSTRQATTPDPTAMLPTQYPFTWGTWDTLHQTPALLSTTPSTSPMPLQASGGGHSYVDPHSIGFNPVQSQFARLPYTDRAIPTSGQVTTGRNENEETPRLHKGPTPRKLLPQETYKPARQQKELGSFQTIEFSVYGEKGVRLSDALEGNWAGFDSRDDKPLFGDDRIQIMLRLQFVGCPSWQSKISTKDHSARRQPITRAKLAYEVAKNVGKFLEREKVKGHSDHSRCNWEDVLLSNMYLTRLVQVSIASWQPEIFVG</sequence>
<reference evidence="1" key="1">
    <citation type="submission" date="2019-10" db="EMBL/GenBank/DDBJ databases">
        <authorList>
            <consortium name="DOE Joint Genome Institute"/>
            <person name="Kuo A."/>
            <person name="Miyauchi S."/>
            <person name="Kiss E."/>
            <person name="Drula E."/>
            <person name="Kohler A."/>
            <person name="Sanchez-Garcia M."/>
            <person name="Andreopoulos B."/>
            <person name="Barry K.W."/>
            <person name="Bonito G."/>
            <person name="Buee M."/>
            <person name="Carver A."/>
            <person name="Chen C."/>
            <person name="Cichocki N."/>
            <person name="Clum A."/>
            <person name="Culley D."/>
            <person name="Crous P.W."/>
            <person name="Fauchery L."/>
            <person name="Girlanda M."/>
            <person name="Hayes R."/>
            <person name="Keri Z."/>
            <person name="Labutti K."/>
            <person name="Lipzen A."/>
            <person name="Lombard V."/>
            <person name="Magnuson J."/>
            <person name="Maillard F."/>
            <person name="Morin E."/>
            <person name="Murat C."/>
            <person name="Nolan M."/>
            <person name="Ohm R."/>
            <person name="Pangilinan J."/>
            <person name="Pereira M."/>
            <person name="Perotto S."/>
            <person name="Peter M."/>
            <person name="Riley R."/>
            <person name="Sitrit Y."/>
            <person name="Stielow B."/>
            <person name="Szollosi G."/>
            <person name="Zifcakova L."/>
            <person name="Stursova M."/>
            <person name="Spatafora J.W."/>
            <person name="Tedersoo L."/>
            <person name="Vaario L.-M."/>
            <person name="Yamada A."/>
            <person name="Yan M."/>
            <person name="Wang P."/>
            <person name="Xu J."/>
            <person name="Bruns T."/>
            <person name="Baldrian P."/>
            <person name="Vilgalys R."/>
            <person name="Henrissat B."/>
            <person name="Grigoriev I.V."/>
            <person name="Hibbett D."/>
            <person name="Nagy L.G."/>
            <person name="Martin F.M."/>
        </authorList>
    </citation>
    <scope>NUCLEOTIDE SEQUENCE</scope>
    <source>
        <strain evidence="1">P2</strain>
    </source>
</reference>
<reference evidence="1" key="2">
    <citation type="journal article" date="2020" name="Nat. Commun.">
        <title>Large-scale genome sequencing of mycorrhizal fungi provides insights into the early evolution of symbiotic traits.</title>
        <authorList>
            <person name="Miyauchi S."/>
            <person name="Kiss E."/>
            <person name="Kuo A."/>
            <person name="Drula E."/>
            <person name="Kohler A."/>
            <person name="Sanchez-Garcia M."/>
            <person name="Morin E."/>
            <person name="Andreopoulos B."/>
            <person name="Barry K.W."/>
            <person name="Bonito G."/>
            <person name="Buee M."/>
            <person name="Carver A."/>
            <person name="Chen C."/>
            <person name="Cichocki N."/>
            <person name="Clum A."/>
            <person name="Culley D."/>
            <person name="Crous P.W."/>
            <person name="Fauchery L."/>
            <person name="Girlanda M."/>
            <person name="Hayes R.D."/>
            <person name="Keri Z."/>
            <person name="LaButti K."/>
            <person name="Lipzen A."/>
            <person name="Lombard V."/>
            <person name="Magnuson J."/>
            <person name="Maillard F."/>
            <person name="Murat C."/>
            <person name="Nolan M."/>
            <person name="Ohm R.A."/>
            <person name="Pangilinan J."/>
            <person name="Pereira M.F."/>
            <person name="Perotto S."/>
            <person name="Peter M."/>
            <person name="Pfister S."/>
            <person name="Riley R."/>
            <person name="Sitrit Y."/>
            <person name="Stielow J.B."/>
            <person name="Szollosi G."/>
            <person name="Zifcakova L."/>
            <person name="Stursova M."/>
            <person name="Spatafora J.W."/>
            <person name="Tedersoo L."/>
            <person name="Vaario L.M."/>
            <person name="Yamada A."/>
            <person name="Yan M."/>
            <person name="Wang P."/>
            <person name="Xu J."/>
            <person name="Bruns T."/>
            <person name="Baldrian P."/>
            <person name="Vilgalys R."/>
            <person name="Dunand C."/>
            <person name="Henrissat B."/>
            <person name="Grigoriev I.V."/>
            <person name="Hibbett D."/>
            <person name="Nagy L.G."/>
            <person name="Martin F.M."/>
        </authorList>
    </citation>
    <scope>NUCLEOTIDE SEQUENCE</scope>
    <source>
        <strain evidence="1">P2</strain>
    </source>
</reference>
<keyword evidence="2" id="KW-1185">Reference proteome</keyword>
<dbReference type="Proteomes" id="UP000886501">
    <property type="component" value="Unassembled WGS sequence"/>
</dbReference>